<proteinExistence type="predicted"/>
<evidence type="ECO:0000313" key="2">
    <source>
        <dbReference type="Proteomes" id="UP000322917"/>
    </source>
</evidence>
<dbReference type="RefSeq" id="WP_149734389.1">
    <property type="nucleotide sequence ID" value="NZ_FQZD01000011.1"/>
</dbReference>
<reference evidence="1 2" key="1">
    <citation type="submission" date="2016-11" db="EMBL/GenBank/DDBJ databases">
        <authorList>
            <person name="Varghese N."/>
            <person name="Submissions S."/>
        </authorList>
    </citation>
    <scope>NUCLEOTIDE SEQUENCE [LARGE SCALE GENOMIC DNA]</scope>
    <source>
        <strain evidence="1 2">DSM 15287</strain>
    </source>
</reference>
<organism evidence="1 2">
    <name type="scientific">Propionispora hippei DSM 15287</name>
    <dbReference type="NCBI Taxonomy" id="1123003"/>
    <lineage>
        <taxon>Bacteria</taxon>
        <taxon>Bacillati</taxon>
        <taxon>Bacillota</taxon>
        <taxon>Negativicutes</taxon>
        <taxon>Selenomonadales</taxon>
        <taxon>Sporomusaceae</taxon>
        <taxon>Propionispora</taxon>
    </lineage>
</organism>
<evidence type="ECO:0000313" key="1">
    <source>
        <dbReference type="EMBL" id="SHJ04058.1"/>
    </source>
</evidence>
<accession>A0A1M6G250</accession>
<dbReference type="InterPro" id="IPR003748">
    <property type="entry name" value="DUF169"/>
</dbReference>
<protein>
    <submittedName>
        <fullName evidence="1">Uncharacterized conserved protein, DUF169 family</fullName>
    </submittedName>
</protein>
<dbReference type="Pfam" id="PF02596">
    <property type="entry name" value="DUF169"/>
    <property type="match status" value="1"/>
</dbReference>
<keyword evidence="2" id="KW-1185">Reference proteome</keyword>
<dbReference type="AlphaFoldDB" id="A0A1M6G250"/>
<sequence length="252" mass="27644">MESCLVKALELRYQPVAVLLRDEKPAGALQGKEGQWSCIIPLFIAAAKGRTAVFERQTTVCPGGKAGLGFGQFPNYPGGIEYFLSVGKEGLFEGEGYLKTPELGRDFVECLPITDLPSPYVVFKPLSEVTAAEEPPVLVVFYANVDQLSALAVLANYSRPGMENVMLPFGSGCQSVFLIPYGETKKDNPRAVVGLIDITVRPMVEPDMLSFAVPYAMFRELEDNVPDSFLKKPAWQKVLTRLQRTSTSSILK</sequence>
<dbReference type="OrthoDB" id="9779322at2"/>
<dbReference type="EMBL" id="FQZD01000011">
    <property type="protein sequence ID" value="SHJ04058.1"/>
    <property type="molecule type" value="Genomic_DNA"/>
</dbReference>
<name>A0A1M6G250_9FIRM</name>
<dbReference type="Proteomes" id="UP000322917">
    <property type="component" value="Unassembled WGS sequence"/>
</dbReference>
<gene>
    <name evidence="1" type="ORF">SAMN02745170_01592</name>
</gene>